<comment type="caution">
    <text evidence="2">The sequence shown here is derived from an EMBL/GenBank/DDBJ whole genome shotgun (WGS) entry which is preliminary data.</text>
</comment>
<name>A0A3F2S3T9_9STRA</name>
<reference evidence="2 3" key="1">
    <citation type="submission" date="2018-07" db="EMBL/GenBank/DDBJ databases">
        <title>Genome sequencing of oomycete isolates from Chile give support for New Zealand origin for Phytophthora kernoviae and make available the first Nothophytophthora sp. genome.</title>
        <authorList>
            <person name="Studholme D.J."/>
            <person name="Sanfuentes E."/>
            <person name="Panda P."/>
            <person name="Hill R."/>
            <person name="Sambles C."/>
            <person name="Grant M."/>
            <person name="Williams N.M."/>
            <person name="Mcdougal R.L."/>
        </authorList>
    </citation>
    <scope>NUCLEOTIDE SEQUENCE [LARGE SCALE GENOMIC DNA]</scope>
    <source>
        <strain evidence="2">Chile6</strain>
    </source>
</reference>
<gene>
    <name evidence="2" type="ORF">BBP00_00000231</name>
</gene>
<dbReference type="OrthoDB" id="97693at2759"/>
<evidence type="ECO:0000313" key="3">
    <source>
        <dbReference type="Proteomes" id="UP000277300"/>
    </source>
</evidence>
<accession>A0A3F2S3T9</accession>
<sequence>MGVQFHESQTCGQTIMTVLRRLQTRVQRLHLLGRYYVNKWHYDGSKWADRVWYGQGSTGNGPAVASVAFMITRSMRQQLVDAGFPTSAISTLQPAVAQKIIADKVTYVQFEDQQKEEQVKQAAEAAKRVLKQEEEQKQKQKQQQQQQQQSALVAAEMTKQKAHQEKTTASAALMIQPETLVKETKTES</sequence>
<dbReference type="AlphaFoldDB" id="A0A3F2S3T9"/>
<protein>
    <submittedName>
        <fullName evidence="2">Uncharacterized protein</fullName>
    </submittedName>
</protein>
<organism evidence="2 3">
    <name type="scientific">Phytophthora kernoviae</name>
    <dbReference type="NCBI Taxonomy" id="325452"/>
    <lineage>
        <taxon>Eukaryota</taxon>
        <taxon>Sar</taxon>
        <taxon>Stramenopiles</taxon>
        <taxon>Oomycota</taxon>
        <taxon>Peronosporomycetes</taxon>
        <taxon>Peronosporales</taxon>
        <taxon>Peronosporaceae</taxon>
        <taxon>Phytophthora</taxon>
    </lineage>
</organism>
<feature type="region of interest" description="Disordered" evidence="1">
    <location>
        <begin position="130"/>
        <end position="188"/>
    </location>
</feature>
<dbReference type="EMBL" id="MBDO02000003">
    <property type="protein sequence ID" value="RLN69636.1"/>
    <property type="molecule type" value="Genomic_DNA"/>
</dbReference>
<proteinExistence type="predicted"/>
<evidence type="ECO:0000313" key="2">
    <source>
        <dbReference type="EMBL" id="RLN69636.1"/>
    </source>
</evidence>
<evidence type="ECO:0000256" key="1">
    <source>
        <dbReference type="SAM" id="MobiDB-lite"/>
    </source>
</evidence>
<dbReference type="Proteomes" id="UP000277300">
    <property type="component" value="Unassembled WGS sequence"/>
</dbReference>